<dbReference type="Proteomes" id="UP001296873">
    <property type="component" value="Unassembled WGS sequence"/>
</dbReference>
<gene>
    <name evidence="1" type="ORF">CKO28_21180</name>
</gene>
<comment type="caution">
    <text evidence="1">The sequence shown here is derived from an EMBL/GenBank/DDBJ whole genome shotgun (WGS) entry which is preliminary data.</text>
</comment>
<evidence type="ECO:0000313" key="1">
    <source>
        <dbReference type="EMBL" id="MBK1670538.1"/>
    </source>
</evidence>
<accession>A0ABS1DLC2</accession>
<reference evidence="1 2" key="1">
    <citation type="journal article" date="2020" name="Microorganisms">
        <title>Osmotic Adaptation and Compatible Solute Biosynthesis of Phototrophic Bacteria as Revealed from Genome Analyses.</title>
        <authorList>
            <person name="Imhoff J.F."/>
            <person name="Rahn T."/>
            <person name="Kunzel S."/>
            <person name="Keller A."/>
            <person name="Neulinger S.C."/>
        </authorList>
    </citation>
    <scope>NUCLEOTIDE SEQUENCE [LARGE SCALE GENOMIC DNA]</scope>
    <source>
        <strain evidence="1 2">DSM 9895</strain>
    </source>
</reference>
<name>A0ABS1DLC2_9PROT</name>
<dbReference type="EMBL" id="NRRL01000099">
    <property type="protein sequence ID" value="MBK1670538.1"/>
    <property type="molecule type" value="Genomic_DNA"/>
</dbReference>
<sequence length="162" mass="17338">MTTTTPMTWTPEAIAQAQGLHMLFLGGPLLEADERAELMAAPLEVRRAARTIAACVMPVAALPTDPELGPMLPLHEALRVLASDKAWLEMSADEADEVAADQLIALRRHYDVDHLSPADVIAATHLVGQQIDAARDRCAALDAERDGDTALARGLERALSAV</sequence>
<dbReference type="RefSeq" id="WP_200342902.1">
    <property type="nucleotide sequence ID" value="NZ_NRRL01000099.1"/>
</dbReference>
<proteinExistence type="predicted"/>
<evidence type="ECO:0000313" key="2">
    <source>
        <dbReference type="Proteomes" id="UP001296873"/>
    </source>
</evidence>
<protein>
    <submittedName>
        <fullName evidence="1">Uncharacterized protein</fullName>
    </submittedName>
</protein>
<keyword evidence="2" id="KW-1185">Reference proteome</keyword>
<organism evidence="1 2">
    <name type="scientific">Rhodovibrio sodomensis</name>
    <dbReference type="NCBI Taxonomy" id="1088"/>
    <lineage>
        <taxon>Bacteria</taxon>
        <taxon>Pseudomonadati</taxon>
        <taxon>Pseudomonadota</taxon>
        <taxon>Alphaproteobacteria</taxon>
        <taxon>Rhodospirillales</taxon>
        <taxon>Rhodovibrionaceae</taxon>
        <taxon>Rhodovibrio</taxon>
    </lineage>
</organism>